<evidence type="ECO:0000313" key="6">
    <source>
        <dbReference type="Proteomes" id="UP001596250"/>
    </source>
</evidence>
<name>A0ABW1IVS8_9BACL</name>
<accession>A0ABW1IVS8</accession>
<dbReference type="InterPro" id="IPR009057">
    <property type="entry name" value="Homeodomain-like_sf"/>
</dbReference>
<dbReference type="InterPro" id="IPR018060">
    <property type="entry name" value="HTH_AraC"/>
</dbReference>
<dbReference type="Proteomes" id="UP001596250">
    <property type="component" value="Unassembled WGS sequence"/>
</dbReference>
<dbReference type="InterPro" id="IPR037923">
    <property type="entry name" value="HTH-like"/>
</dbReference>
<feature type="domain" description="HTH araC/xylS-type" evidence="4">
    <location>
        <begin position="170"/>
        <end position="268"/>
    </location>
</feature>
<dbReference type="SUPFAM" id="SSF51215">
    <property type="entry name" value="Regulatory protein AraC"/>
    <property type="match status" value="1"/>
</dbReference>
<dbReference type="SMART" id="SM00342">
    <property type="entry name" value="HTH_ARAC"/>
    <property type="match status" value="1"/>
</dbReference>
<gene>
    <name evidence="5" type="ORF">ACFPXP_22615</name>
</gene>
<dbReference type="Pfam" id="PF12833">
    <property type="entry name" value="HTH_18"/>
    <property type="match status" value="1"/>
</dbReference>
<dbReference type="EMBL" id="JBHSQV010000187">
    <property type="protein sequence ID" value="MFC5989209.1"/>
    <property type="molecule type" value="Genomic_DNA"/>
</dbReference>
<dbReference type="SUPFAM" id="SSF46689">
    <property type="entry name" value="Homeodomain-like"/>
    <property type="match status" value="2"/>
</dbReference>
<keyword evidence="6" id="KW-1185">Reference proteome</keyword>
<dbReference type="InterPro" id="IPR020449">
    <property type="entry name" value="Tscrpt_reg_AraC-type_HTH"/>
</dbReference>
<keyword evidence="2" id="KW-0238">DNA-binding</keyword>
<comment type="caution">
    <text evidence="5">The sequence shown here is derived from an EMBL/GenBank/DDBJ whole genome shotgun (WGS) entry which is preliminary data.</text>
</comment>
<evidence type="ECO:0000259" key="4">
    <source>
        <dbReference type="PROSITE" id="PS01124"/>
    </source>
</evidence>
<dbReference type="PROSITE" id="PS01124">
    <property type="entry name" value="HTH_ARAC_FAMILY_2"/>
    <property type="match status" value="1"/>
</dbReference>
<proteinExistence type="predicted"/>
<dbReference type="RefSeq" id="WP_379896781.1">
    <property type="nucleotide sequence ID" value="NZ_CBCSCT010000002.1"/>
</dbReference>
<dbReference type="PANTHER" id="PTHR43280:SF2">
    <property type="entry name" value="HTH-TYPE TRANSCRIPTIONAL REGULATOR EXSA"/>
    <property type="match status" value="1"/>
</dbReference>
<dbReference type="Gene3D" id="1.10.10.60">
    <property type="entry name" value="Homeodomain-like"/>
    <property type="match status" value="2"/>
</dbReference>
<evidence type="ECO:0000256" key="3">
    <source>
        <dbReference type="ARBA" id="ARBA00023163"/>
    </source>
</evidence>
<evidence type="ECO:0000256" key="2">
    <source>
        <dbReference type="ARBA" id="ARBA00023125"/>
    </source>
</evidence>
<organism evidence="5 6">
    <name type="scientific">Marinicrinis lubricantis</name>
    <dbReference type="NCBI Taxonomy" id="2086470"/>
    <lineage>
        <taxon>Bacteria</taxon>
        <taxon>Bacillati</taxon>
        <taxon>Bacillota</taxon>
        <taxon>Bacilli</taxon>
        <taxon>Bacillales</taxon>
        <taxon>Paenibacillaceae</taxon>
    </lineage>
</organism>
<keyword evidence="1" id="KW-0805">Transcription regulation</keyword>
<sequence>MHYPTLGCEVLSSGYSYHTKPFQAMMKEGFPFYLIRIQTEGFSRSMIDGDMVQIVPGDLLFIAPSNPYILKIEEEQHADGHSYISSGDYFIFFKGEWIDAWWSRVKPKPKYRVPLDGDIVQLLKQLTKEQRKLGQRSAEILDYLCRVLLLTIEHALTEQPLYSGNSFIAYQMKQFVQDHAFSTFKLSDVAEHVGISVSRAVHLFKEVYGVSIMQYALDVRLDMAKERIVYSLMTLEHIAESCGFQNYTYFHRVFKRKYGVSPKQFRGRNNEGERAT</sequence>
<evidence type="ECO:0000313" key="5">
    <source>
        <dbReference type="EMBL" id="MFC5989209.1"/>
    </source>
</evidence>
<evidence type="ECO:0000256" key="1">
    <source>
        <dbReference type="ARBA" id="ARBA00023015"/>
    </source>
</evidence>
<reference evidence="6" key="1">
    <citation type="journal article" date="2019" name="Int. J. Syst. Evol. Microbiol.">
        <title>The Global Catalogue of Microorganisms (GCM) 10K type strain sequencing project: providing services to taxonomists for standard genome sequencing and annotation.</title>
        <authorList>
            <consortium name="The Broad Institute Genomics Platform"/>
            <consortium name="The Broad Institute Genome Sequencing Center for Infectious Disease"/>
            <person name="Wu L."/>
            <person name="Ma J."/>
        </authorList>
    </citation>
    <scope>NUCLEOTIDE SEQUENCE [LARGE SCALE GENOMIC DNA]</scope>
    <source>
        <strain evidence="6">CCM 8749</strain>
    </source>
</reference>
<protein>
    <submittedName>
        <fullName evidence="5">AraC family transcriptional regulator</fullName>
    </submittedName>
</protein>
<dbReference type="PANTHER" id="PTHR43280">
    <property type="entry name" value="ARAC-FAMILY TRANSCRIPTIONAL REGULATOR"/>
    <property type="match status" value="1"/>
</dbReference>
<keyword evidence="3" id="KW-0804">Transcription</keyword>
<dbReference type="PRINTS" id="PR00032">
    <property type="entry name" value="HTHARAC"/>
</dbReference>